<dbReference type="InterPro" id="IPR043502">
    <property type="entry name" value="DNA/RNA_pol_sf"/>
</dbReference>
<dbReference type="CDD" id="cd01646">
    <property type="entry name" value="RT_Bac_retron_I"/>
    <property type="match status" value="1"/>
</dbReference>
<feature type="domain" description="Reverse transcriptase" evidence="2">
    <location>
        <begin position="1"/>
        <end position="304"/>
    </location>
</feature>
<dbReference type="Proteomes" id="UP000318307">
    <property type="component" value="Unassembled WGS sequence"/>
</dbReference>
<dbReference type="GO" id="GO:0003964">
    <property type="term" value="F:RNA-directed DNA polymerase activity"/>
    <property type="evidence" value="ECO:0007669"/>
    <property type="project" value="UniProtKB-KW"/>
</dbReference>
<comment type="caution">
    <text evidence="3">The sequence shown here is derived from an EMBL/GenBank/DDBJ whole genome shotgun (WGS) entry which is preliminary data.</text>
</comment>
<organism evidence="3 4">
    <name type="scientific">Desulfobotulus alkaliphilus</name>
    <dbReference type="NCBI Taxonomy" id="622671"/>
    <lineage>
        <taxon>Bacteria</taxon>
        <taxon>Pseudomonadati</taxon>
        <taxon>Thermodesulfobacteriota</taxon>
        <taxon>Desulfobacteria</taxon>
        <taxon>Desulfobacterales</taxon>
        <taxon>Desulfobacteraceae</taxon>
        <taxon>Desulfobotulus</taxon>
    </lineage>
</organism>
<evidence type="ECO:0000313" key="4">
    <source>
        <dbReference type="Proteomes" id="UP000318307"/>
    </source>
</evidence>
<dbReference type="Pfam" id="PF00078">
    <property type="entry name" value="RVT_1"/>
    <property type="match status" value="1"/>
</dbReference>
<dbReference type="PROSITE" id="PS50878">
    <property type="entry name" value="RT_POL"/>
    <property type="match status" value="1"/>
</dbReference>
<dbReference type="RefSeq" id="WP_222427597.1">
    <property type="nucleotide sequence ID" value="NZ_VLLC01000013.1"/>
</dbReference>
<protein>
    <submittedName>
        <fullName evidence="3">Reverse transcriptase (RNA-dependent DNA polymerase)</fullName>
    </submittedName>
</protein>
<evidence type="ECO:0000256" key="1">
    <source>
        <dbReference type="ARBA" id="ARBA00034120"/>
    </source>
</evidence>
<name>A0A562RRH7_9BACT</name>
<sequence length="501" mass="58368">MVERETAPYLSLYSVDRAYRACRKRKRRTVRACLYEQRLLDHLVDTQDALKNAYWQPQPPVVFTVTKPKAREVYAACYEDRVVHHWLIPQLEAVIDQDFIHDAASNRKDRGTHFAVNRAQTFMRRIQGKGFVLQLDVASFFNSIHHDTLLERLSLKLQKAVKRKGMPLEQARQCYRMASRVIRQPCAAQAIRIGDARSFACVPEHKRLENAPPGTGLPIGNLTSQFFANLYLDVLDQFVKHDLKCSYYVRYVDDFLLMHKERSCLEDWHERIIFFLEEKLRLRLRPGSAPKALSSGVDFLGYIIRPDYRLVRRRVKGNLFEKLRDYEKKLLIPRGRGVQLELKPELRKSLRSVLVSYWGHFSHADAHGLKQAVFEKFPWLKNLFLDAFDLKPRWMPPTPLTMHSQWHWFKAMYPGCILIMQCGGSWLLNKPFLNAKPYAGPSPVKAWELPMKRGERLWKALDSAGLPWLVCTEEGFLKKGIRKRVLRRIVYLTLSLPPGGG</sequence>
<dbReference type="SUPFAM" id="SSF56672">
    <property type="entry name" value="DNA/RNA polymerases"/>
    <property type="match status" value="1"/>
</dbReference>
<keyword evidence="3" id="KW-0548">Nucleotidyltransferase</keyword>
<comment type="similarity">
    <text evidence="1">Belongs to the bacterial reverse transcriptase family.</text>
</comment>
<proteinExistence type="inferred from homology"/>
<dbReference type="PANTHER" id="PTHR34047">
    <property type="entry name" value="NUCLEAR INTRON MATURASE 1, MITOCHONDRIAL-RELATED"/>
    <property type="match status" value="1"/>
</dbReference>
<gene>
    <name evidence="3" type="ORF">LZ24_01968</name>
</gene>
<dbReference type="AlphaFoldDB" id="A0A562RRH7"/>
<dbReference type="PANTHER" id="PTHR34047:SF8">
    <property type="entry name" value="PROTEIN YKFC"/>
    <property type="match status" value="1"/>
</dbReference>
<dbReference type="EMBL" id="VLLC01000013">
    <property type="protein sequence ID" value="TWI71695.1"/>
    <property type="molecule type" value="Genomic_DNA"/>
</dbReference>
<keyword evidence="3" id="KW-0808">Transferase</keyword>
<evidence type="ECO:0000259" key="2">
    <source>
        <dbReference type="PROSITE" id="PS50878"/>
    </source>
</evidence>
<keyword evidence="3" id="KW-0695">RNA-directed DNA polymerase</keyword>
<dbReference type="InterPro" id="IPR051083">
    <property type="entry name" value="GrpII_Intron_Splice-Mob/Def"/>
</dbReference>
<keyword evidence="4" id="KW-1185">Reference proteome</keyword>
<reference evidence="3 4" key="1">
    <citation type="submission" date="2019-07" db="EMBL/GenBank/DDBJ databases">
        <title>Genome sequencing of 100 strains of the haloalkaliphilic chemolithoautotrophic sulfur-oxidizing bacterium Thioalkalivibrio.</title>
        <authorList>
            <person name="Muyzer G."/>
        </authorList>
    </citation>
    <scope>NUCLEOTIDE SEQUENCE [LARGE SCALE GENOMIC DNA]</scope>
    <source>
        <strain evidence="3 4">ASO4-4</strain>
    </source>
</reference>
<accession>A0A562RRH7</accession>
<evidence type="ECO:0000313" key="3">
    <source>
        <dbReference type="EMBL" id="TWI71695.1"/>
    </source>
</evidence>
<dbReference type="InterPro" id="IPR000477">
    <property type="entry name" value="RT_dom"/>
</dbReference>